<evidence type="ECO:0000256" key="1">
    <source>
        <dbReference type="ARBA" id="ARBA00004952"/>
    </source>
</evidence>
<dbReference type="EMBL" id="MGFE01000025">
    <property type="protein sequence ID" value="OGL98059.1"/>
    <property type="molecule type" value="Genomic_DNA"/>
</dbReference>
<dbReference type="SUPFAM" id="SSF54675">
    <property type="entry name" value="Nicotinate/Quinolinate PRTase N-terminal domain-like"/>
    <property type="match status" value="1"/>
</dbReference>
<dbReference type="GO" id="GO:0005829">
    <property type="term" value="C:cytosol"/>
    <property type="evidence" value="ECO:0007669"/>
    <property type="project" value="TreeGrafter"/>
</dbReference>
<dbReference type="InterPro" id="IPR007229">
    <property type="entry name" value="Nic_PRibTrfase-Fam"/>
</dbReference>
<keyword evidence="11" id="KW-0328">Glycosyltransferase</keyword>
<keyword evidence="4 7" id="KW-0597">Phosphoprotein</keyword>
<dbReference type="EC" id="6.3.4.21" evidence="3 7"/>
<gene>
    <name evidence="7" type="primary">pncB</name>
    <name evidence="11" type="ORF">A2304_00935</name>
</gene>
<evidence type="ECO:0000256" key="2">
    <source>
        <dbReference type="ARBA" id="ARBA00010897"/>
    </source>
</evidence>
<dbReference type="GO" id="GO:0004516">
    <property type="term" value="F:nicotinate phosphoribosyltransferase activity"/>
    <property type="evidence" value="ECO:0007669"/>
    <property type="project" value="UniProtKB-UniRule"/>
</dbReference>
<comment type="caution">
    <text evidence="11">The sequence shown here is derived from an EMBL/GenBank/DDBJ whole genome shotgun (WGS) entry which is preliminary data.</text>
</comment>
<comment type="function">
    <text evidence="7 8">Catalyzes the synthesis of beta-nicotinate D-ribonucleotide from nicotinate and 5-phospho-D-ribose 1-phosphate at the expense of ATP.</text>
</comment>
<dbReference type="Pfam" id="PF17767">
    <property type="entry name" value="NAPRTase_N"/>
    <property type="match status" value="1"/>
</dbReference>
<dbReference type="PIRSF" id="PIRSF000484">
    <property type="entry name" value="NAPRT"/>
    <property type="match status" value="1"/>
</dbReference>
<dbReference type="GO" id="GO:0016757">
    <property type="term" value="F:glycosyltransferase activity"/>
    <property type="evidence" value="ECO:0007669"/>
    <property type="project" value="UniProtKB-KW"/>
</dbReference>
<name>A0A1F7W5M9_9BACT</name>
<accession>A0A1F7W5M9</accession>
<keyword evidence="6 7" id="KW-0662">Pyridine nucleotide biosynthesis</keyword>
<dbReference type="Pfam" id="PF04095">
    <property type="entry name" value="NAPRTase"/>
    <property type="match status" value="1"/>
</dbReference>
<dbReference type="PANTHER" id="PTHR11098:SF1">
    <property type="entry name" value="NICOTINATE PHOSPHORIBOSYLTRANSFERASE"/>
    <property type="match status" value="1"/>
</dbReference>
<dbReference type="UniPathway" id="UPA00253">
    <property type="reaction ID" value="UER00457"/>
</dbReference>
<evidence type="ECO:0000256" key="7">
    <source>
        <dbReference type="HAMAP-Rule" id="MF_00570"/>
    </source>
</evidence>
<evidence type="ECO:0000256" key="5">
    <source>
        <dbReference type="ARBA" id="ARBA00022598"/>
    </source>
</evidence>
<comment type="PTM">
    <text evidence="7 8">Transiently phosphorylated on a His residue during the reaction cycle. Phosphorylation strongly increases the affinity for substrates and increases the rate of nicotinate D-ribonucleotide production. Dephosphorylation regenerates the low-affinity form of the enzyme, leading to product release.</text>
</comment>
<protein>
    <recommendedName>
        <fullName evidence="3 7">Nicotinate phosphoribosyltransferase</fullName>
        <shortName evidence="7">NAPRTase</shortName>
        <ecNumber evidence="3 7">6.3.4.21</ecNumber>
    </recommendedName>
</protein>
<dbReference type="InterPro" id="IPR041525">
    <property type="entry name" value="N/Namide_PRibTrfase"/>
</dbReference>
<dbReference type="InterPro" id="IPR040727">
    <property type="entry name" value="NAPRTase_N"/>
</dbReference>
<dbReference type="Gene3D" id="3.20.140.10">
    <property type="entry name" value="nicotinate phosphoribosyltransferase"/>
    <property type="match status" value="1"/>
</dbReference>
<evidence type="ECO:0000259" key="9">
    <source>
        <dbReference type="Pfam" id="PF04095"/>
    </source>
</evidence>
<evidence type="ECO:0000256" key="3">
    <source>
        <dbReference type="ARBA" id="ARBA00013236"/>
    </source>
</evidence>
<organism evidence="11 12">
    <name type="scientific">Candidatus Uhrbacteria bacterium RIFOXYB2_FULL_57_15</name>
    <dbReference type="NCBI Taxonomy" id="1802422"/>
    <lineage>
        <taxon>Bacteria</taxon>
        <taxon>Candidatus Uhriibacteriota</taxon>
    </lineage>
</organism>
<proteinExistence type="inferred from homology"/>
<dbReference type="InterPro" id="IPR006406">
    <property type="entry name" value="Nic_PRibTrfase"/>
</dbReference>
<dbReference type="GO" id="GO:0034355">
    <property type="term" value="P:NAD+ biosynthetic process via the salvage pathway"/>
    <property type="evidence" value="ECO:0007669"/>
    <property type="project" value="TreeGrafter"/>
</dbReference>
<dbReference type="InterPro" id="IPR036068">
    <property type="entry name" value="Nicotinate_pribotase-like_C"/>
</dbReference>
<evidence type="ECO:0000256" key="8">
    <source>
        <dbReference type="RuleBase" id="RU003838"/>
    </source>
</evidence>
<reference evidence="11 12" key="1">
    <citation type="journal article" date="2016" name="Nat. Commun.">
        <title>Thousands of microbial genomes shed light on interconnected biogeochemical processes in an aquifer system.</title>
        <authorList>
            <person name="Anantharaman K."/>
            <person name="Brown C.T."/>
            <person name="Hug L.A."/>
            <person name="Sharon I."/>
            <person name="Castelle C.J."/>
            <person name="Probst A.J."/>
            <person name="Thomas B.C."/>
            <person name="Singh A."/>
            <person name="Wilkins M.J."/>
            <person name="Karaoz U."/>
            <person name="Brodie E.L."/>
            <person name="Williams K.H."/>
            <person name="Hubbard S.S."/>
            <person name="Banfield J.F."/>
        </authorList>
    </citation>
    <scope>NUCLEOTIDE SEQUENCE [LARGE SCALE GENOMIC DNA]</scope>
</reference>
<evidence type="ECO:0000313" key="11">
    <source>
        <dbReference type="EMBL" id="OGL98059.1"/>
    </source>
</evidence>
<dbReference type="Proteomes" id="UP000176501">
    <property type="component" value="Unassembled WGS sequence"/>
</dbReference>
<feature type="domain" description="Nicotinate/nicotinamide phosphoribosyltransferase" evidence="9">
    <location>
        <begin position="181"/>
        <end position="401"/>
    </location>
</feature>
<dbReference type="AlphaFoldDB" id="A0A1F7W5M9"/>
<feature type="modified residue" description="Phosphohistidine; by autocatalysis" evidence="7">
    <location>
        <position position="233"/>
    </location>
</feature>
<evidence type="ECO:0000313" key="12">
    <source>
        <dbReference type="Proteomes" id="UP000176501"/>
    </source>
</evidence>
<comment type="pathway">
    <text evidence="1 7 8">Cofactor biosynthesis; NAD(+) biosynthesis; nicotinate D-ribonucleotide from nicotinate: step 1/1.</text>
</comment>
<evidence type="ECO:0000256" key="6">
    <source>
        <dbReference type="ARBA" id="ARBA00022642"/>
    </source>
</evidence>
<evidence type="ECO:0000256" key="4">
    <source>
        <dbReference type="ARBA" id="ARBA00022553"/>
    </source>
</evidence>
<sequence length="420" mass="48127">MRWILTSLADVDFYKLTMLQLYWKFHLAVTGRYGFKNRTVRVQLARKIGVKELRRQFRHGRTLRFTDEEIAYLAEVSEKRGGLFEPEFLEFLRGLQLSPIHVSLSEDGTQLIIETPEEARLVDSMLWETLVMNIVNELYIEGEKHELGLTDDDLWAEGDRRLTAKIVALNEAHDRGLPVPFIDFGTRRRRSLAWQEHVLRRLMAELRPGLLMGTSNVLLAMRTGLNVVGTMAHECDMAYQGIYHAEDNAAGRLVSHERMLDDWFALYGDMLSIALSDTYGSEYFLRTFGEARARAWKGQRQDSGDPFDWGERFIAYYRELGIDPIAKVGVFSDGLDVRKMIALAERFVGWMTFQFGWGTDLMFDMGIDPISIVVKLMWCAGHDLGKLTDNIQKAIGGEAVVTRLVGLADYHGHFSEECRV</sequence>
<dbReference type="PANTHER" id="PTHR11098">
    <property type="entry name" value="NICOTINATE PHOSPHORIBOSYLTRANSFERASE"/>
    <property type="match status" value="1"/>
</dbReference>
<evidence type="ECO:0000259" key="10">
    <source>
        <dbReference type="Pfam" id="PF17767"/>
    </source>
</evidence>
<comment type="catalytic activity">
    <reaction evidence="7 8">
        <text>5-phospho-alpha-D-ribose 1-diphosphate + nicotinate + ATP + H2O = nicotinate beta-D-ribonucleotide + ADP + phosphate + diphosphate</text>
        <dbReference type="Rhea" id="RHEA:36163"/>
        <dbReference type="ChEBI" id="CHEBI:15377"/>
        <dbReference type="ChEBI" id="CHEBI:30616"/>
        <dbReference type="ChEBI" id="CHEBI:32544"/>
        <dbReference type="ChEBI" id="CHEBI:33019"/>
        <dbReference type="ChEBI" id="CHEBI:43474"/>
        <dbReference type="ChEBI" id="CHEBI:57502"/>
        <dbReference type="ChEBI" id="CHEBI:58017"/>
        <dbReference type="ChEBI" id="CHEBI:456216"/>
        <dbReference type="EC" id="6.3.4.21"/>
    </reaction>
</comment>
<dbReference type="SUPFAM" id="SSF51690">
    <property type="entry name" value="Nicotinate/Quinolinate PRTase C-terminal domain-like"/>
    <property type="match status" value="1"/>
</dbReference>
<comment type="similarity">
    <text evidence="2 7 8">Belongs to the NAPRTase family.</text>
</comment>
<dbReference type="HAMAP" id="MF_00570">
    <property type="entry name" value="NAPRTase"/>
    <property type="match status" value="1"/>
</dbReference>
<keyword evidence="11" id="KW-0808">Transferase</keyword>
<feature type="domain" description="Nicotinate phosphoribosyltransferase N-terminal" evidence="10">
    <location>
        <begin position="10"/>
        <end position="136"/>
    </location>
</feature>
<keyword evidence="5 7" id="KW-0436">Ligase</keyword>
<dbReference type="NCBIfam" id="TIGR01514">
    <property type="entry name" value="NAPRTase"/>
    <property type="match status" value="1"/>
</dbReference>